<reference evidence="4" key="1">
    <citation type="submission" date="2021-05" db="EMBL/GenBank/DDBJ databases">
        <authorList>
            <person name="Alioto T."/>
            <person name="Alioto T."/>
            <person name="Gomez Garrido J."/>
        </authorList>
    </citation>
    <scope>NUCLEOTIDE SEQUENCE</scope>
</reference>
<dbReference type="EMBL" id="HBUF01288915">
    <property type="protein sequence ID" value="CAG6688811.1"/>
    <property type="molecule type" value="Transcribed_RNA"/>
</dbReference>
<comment type="similarity">
    <text evidence="1">Belongs to the sulfotransferase 1 family.</text>
</comment>
<name>A0A8D8TNZ0_9HEMI</name>
<sequence>MLEFEDINDELTKKIEEKCKPGLMPVASIRVIPSNCVMPREFKPYAERLMSFEVREDDVWVISYPKCGTTWTQELVWLLGNNYDYDTAKQKLQLQRFPFLEAVSIINQNDLIHENGTLFGDTISFVQEMPSPRFIKSHLPVQLLPKDIFVKKPKIIYVTREPKDAAVSYYHHHRLWNGYEGSFDDFMKAFLEDKVVYSPFWSHINNYKKLAKTMPNVLINSYEDMQLNLPEVIKKTAKFLEKPINDKQLKKLANHLSFDSMKNNPAINGEEFIKDVIVKYDMPRDDPELTFIRKGIMGSWKKEMSPELVKKFDEWSEINGVEDDDQENKVNV</sequence>
<dbReference type="InterPro" id="IPR027417">
    <property type="entry name" value="P-loop_NTPase"/>
</dbReference>
<organism evidence="4">
    <name type="scientific">Cacopsylla melanoneura</name>
    <dbReference type="NCBI Taxonomy" id="428564"/>
    <lineage>
        <taxon>Eukaryota</taxon>
        <taxon>Metazoa</taxon>
        <taxon>Ecdysozoa</taxon>
        <taxon>Arthropoda</taxon>
        <taxon>Hexapoda</taxon>
        <taxon>Insecta</taxon>
        <taxon>Pterygota</taxon>
        <taxon>Neoptera</taxon>
        <taxon>Paraneoptera</taxon>
        <taxon>Hemiptera</taxon>
        <taxon>Sternorrhyncha</taxon>
        <taxon>Psylloidea</taxon>
        <taxon>Psyllidae</taxon>
        <taxon>Psyllinae</taxon>
        <taxon>Cacopsylla</taxon>
    </lineage>
</organism>
<accession>A0A8D8TNZ0</accession>
<evidence type="ECO:0000256" key="1">
    <source>
        <dbReference type="ARBA" id="ARBA00005771"/>
    </source>
</evidence>
<protein>
    <submittedName>
        <fullName evidence="4">Sulfotransferase 1C4</fullName>
    </submittedName>
</protein>
<dbReference type="Gene3D" id="3.40.50.300">
    <property type="entry name" value="P-loop containing nucleotide triphosphate hydrolases"/>
    <property type="match status" value="1"/>
</dbReference>
<dbReference type="InterPro" id="IPR000863">
    <property type="entry name" value="Sulfotransferase_dom"/>
</dbReference>
<dbReference type="EMBL" id="HBUF01352109">
    <property type="protein sequence ID" value="CAG6714687.1"/>
    <property type="molecule type" value="Transcribed_RNA"/>
</dbReference>
<dbReference type="EMBL" id="HBUF01352108">
    <property type="protein sequence ID" value="CAG6714686.1"/>
    <property type="molecule type" value="Transcribed_RNA"/>
</dbReference>
<dbReference type="EMBL" id="HBUF01664864">
    <property type="protein sequence ID" value="CAG6789421.1"/>
    <property type="molecule type" value="Transcribed_RNA"/>
</dbReference>
<dbReference type="EMBL" id="HBUF01664859">
    <property type="protein sequence ID" value="CAG6789416.1"/>
    <property type="molecule type" value="Transcribed_RNA"/>
</dbReference>
<dbReference type="EMBL" id="HBUF01073537">
    <property type="protein sequence ID" value="CAG6630411.1"/>
    <property type="molecule type" value="Transcribed_RNA"/>
</dbReference>
<dbReference type="EMBL" id="HBUF01073539">
    <property type="protein sequence ID" value="CAG6630413.1"/>
    <property type="molecule type" value="Transcribed_RNA"/>
</dbReference>
<dbReference type="AlphaFoldDB" id="A0A8D8TNZ0"/>
<dbReference type="Pfam" id="PF00685">
    <property type="entry name" value="Sulfotransfer_1"/>
    <property type="match status" value="1"/>
</dbReference>
<keyword evidence="2 4" id="KW-0808">Transferase</keyword>
<feature type="domain" description="Sulfotransferase" evidence="3">
    <location>
        <begin position="57"/>
        <end position="317"/>
    </location>
</feature>
<dbReference type="PANTHER" id="PTHR11783">
    <property type="entry name" value="SULFOTRANSFERASE SULT"/>
    <property type="match status" value="1"/>
</dbReference>
<dbReference type="EMBL" id="HBUF01664863">
    <property type="protein sequence ID" value="CAG6789420.1"/>
    <property type="molecule type" value="Transcribed_RNA"/>
</dbReference>
<evidence type="ECO:0000256" key="2">
    <source>
        <dbReference type="ARBA" id="ARBA00022679"/>
    </source>
</evidence>
<dbReference type="GO" id="GO:0008146">
    <property type="term" value="F:sulfotransferase activity"/>
    <property type="evidence" value="ECO:0007669"/>
    <property type="project" value="InterPro"/>
</dbReference>
<dbReference type="EMBL" id="HBUF01664858">
    <property type="protein sequence ID" value="CAG6789415.1"/>
    <property type="molecule type" value="Transcribed_RNA"/>
</dbReference>
<dbReference type="EMBL" id="HBUF01352107">
    <property type="protein sequence ID" value="CAG6714685.1"/>
    <property type="molecule type" value="Transcribed_RNA"/>
</dbReference>
<dbReference type="EMBL" id="HBUF01288917">
    <property type="protein sequence ID" value="CAG6688813.1"/>
    <property type="molecule type" value="Transcribed_RNA"/>
</dbReference>
<proteinExistence type="inferred from homology"/>
<dbReference type="EMBL" id="HBUF01288916">
    <property type="protein sequence ID" value="CAG6688812.1"/>
    <property type="molecule type" value="Transcribed_RNA"/>
</dbReference>
<dbReference type="EMBL" id="HBUF01073538">
    <property type="protein sequence ID" value="CAG6630412.1"/>
    <property type="molecule type" value="Transcribed_RNA"/>
</dbReference>
<evidence type="ECO:0000259" key="3">
    <source>
        <dbReference type="Pfam" id="PF00685"/>
    </source>
</evidence>
<dbReference type="EMBL" id="HBUF01664861">
    <property type="protein sequence ID" value="CAG6789418.1"/>
    <property type="molecule type" value="Transcribed_RNA"/>
</dbReference>
<dbReference type="EMBL" id="HBUF01664862">
    <property type="protein sequence ID" value="CAG6789419.1"/>
    <property type="molecule type" value="Transcribed_RNA"/>
</dbReference>
<dbReference type="SUPFAM" id="SSF52540">
    <property type="entry name" value="P-loop containing nucleoside triphosphate hydrolases"/>
    <property type="match status" value="1"/>
</dbReference>
<dbReference type="EMBL" id="HBUF01664860">
    <property type="protein sequence ID" value="CAG6789417.1"/>
    <property type="molecule type" value="Transcribed_RNA"/>
</dbReference>
<evidence type="ECO:0000313" key="4">
    <source>
        <dbReference type="EMBL" id="CAG6688811.1"/>
    </source>
</evidence>